<keyword evidence="2" id="KW-1185">Reference proteome</keyword>
<dbReference type="RefSeq" id="WP_192783597.1">
    <property type="nucleotide sequence ID" value="NZ_JADBEK010000001.1"/>
</dbReference>
<dbReference type="EMBL" id="JADBEK010000001">
    <property type="protein sequence ID" value="MBE1582295.1"/>
    <property type="molecule type" value="Genomic_DNA"/>
</dbReference>
<dbReference type="Proteomes" id="UP000633509">
    <property type="component" value="Unassembled WGS sequence"/>
</dbReference>
<sequence length="332" mass="37785">MIASVEPAGIVGRVGAIEQQCDRKATDVTARTRLEQLGLLLAAGLTNIQARELFEAAAGFKMSRINLFDHELPAVIKFCDEQRLSYELSDYRVLEFMSEEGKGHFSNMGTRTDDPAGLRYCYVSRDPEESRRGKEAERAEDFGPWEMGELLRVPKCCTDFFVRNKQEAIDRYSDDYALITSRETGSPGPFDFRLNYQAQYFGYSLFTYFLCNWRCEESIRRSEAILEIVGDVSPSWRRTFERNLASVIVYENLVAVHRVHGEFVGGRELAFYPHDLRSTSSTPLREFLLRERRLRWEQDGSLRFTAGGGAALLAADETRVIPFTAETSSADV</sequence>
<organism evidence="1 2">
    <name type="scientific">Nonomuraea angiospora</name>
    <dbReference type="NCBI Taxonomy" id="46172"/>
    <lineage>
        <taxon>Bacteria</taxon>
        <taxon>Bacillati</taxon>
        <taxon>Actinomycetota</taxon>
        <taxon>Actinomycetes</taxon>
        <taxon>Streptosporangiales</taxon>
        <taxon>Streptosporangiaceae</taxon>
        <taxon>Nonomuraea</taxon>
    </lineage>
</organism>
<reference evidence="1 2" key="1">
    <citation type="submission" date="2020-10" db="EMBL/GenBank/DDBJ databases">
        <title>Sequencing the genomes of 1000 actinobacteria strains.</title>
        <authorList>
            <person name="Klenk H.-P."/>
        </authorList>
    </citation>
    <scope>NUCLEOTIDE SEQUENCE [LARGE SCALE GENOMIC DNA]</scope>
    <source>
        <strain evidence="1 2">DSM 43173</strain>
    </source>
</reference>
<name>A0ABR9LPR8_9ACTN</name>
<proteinExistence type="predicted"/>
<gene>
    <name evidence="1" type="ORF">H4W80_000553</name>
</gene>
<comment type="caution">
    <text evidence="1">The sequence shown here is derived from an EMBL/GenBank/DDBJ whole genome shotgun (WGS) entry which is preliminary data.</text>
</comment>
<protein>
    <submittedName>
        <fullName evidence="1">Uncharacterized protein</fullName>
    </submittedName>
</protein>
<accession>A0ABR9LPR8</accession>
<evidence type="ECO:0000313" key="2">
    <source>
        <dbReference type="Proteomes" id="UP000633509"/>
    </source>
</evidence>
<evidence type="ECO:0000313" key="1">
    <source>
        <dbReference type="EMBL" id="MBE1582295.1"/>
    </source>
</evidence>